<dbReference type="SUPFAM" id="SSF54928">
    <property type="entry name" value="RNA-binding domain, RBD"/>
    <property type="match status" value="1"/>
</dbReference>
<dbReference type="InterPro" id="IPR045844">
    <property type="entry name" value="RRM_Ist3-like"/>
</dbReference>
<keyword evidence="6" id="KW-1185">Reference proteome</keyword>
<feature type="compositionally biased region" description="Basic residues" evidence="3">
    <location>
        <begin position="245"/>
        <end position="254"/>
    </location>
</feature>
<dbReference type="VEuPathDB" id="ToxoDB:NCLIV_024340"/>
<dbReference type="AlphaFoldDB" id="F0VG02"/>
<evidence type="ECO:0000259" key="4">
    <source>
        <dbReference type="PROSITE" id="PS50102"/>
    </source>
</evidence>
<evidence type="ECO:0000256" key="2">
    <source>
        <dbReference type="PROSITE-ProRule" id="PRU00176"/>
    </source>
</evidence>
<dbReference type="GO" id="GO:0071013">
    <property type="term" value="C:catalytic step 2 spliceosome"/>
    <property type="evidence" value="ECO:0007669"/>
    <property type="project" value="TreeGrafter"/>
</dbReference>
<dbReference type="Proteomes" id="UP000007494">
    <property type="component" value="Chromosome VIIb"/>
</dbReference>
<dbReference type="OMA" id="ANIQAVW"/>
<dbReference type="Gene3D" id="3.30.70.330">
    <property type="match status" value="1"/>
</dbReference>
<dbReference type="Pfam" id="PF00076">
    <property type="entry name" value="RRM_1"/>
    <property type="match status" value="1"/>
</dbReference>
<evidence type="ECO:0000313" key="6">
    <source>
        <dbReference type="Proteomes" id="UP000007494"/>
    </source>
</evidence>
<dbReference type="GO" id="GO:0003723">
    <property type="term" value="F:RNA binding"/>
    <property type="evidence" value="ECO:0007669"/>
    <property type="project" value="UniProtKB-UniRule"/>
</dbReference>
<dbReference type="InParanoid" id="F0VG02"/>
<gene>
    <name evidence="5" type="ORF">NCLIV_024340</name>
</gene>
<feature type="domain" description="RRM" evidence="4">
    <location>
        <begin position="49"/>
        <end position="127"/>
    </location>
</feature>
<evidence type="ECO:0000256" key="3">
    <source>
        <dbReference type="SAM" id="MobiDB-lite"/>
    </source>
</evidence>
<evidence type="ECO:0000313" key="5">
    <source>
        <dbReference type="EMBL" id="CBZ52646.1"/>
    </source>
</evidence>
<dbReference type="GeneID" id="13444891"/>
<name>F0VG02_NEOCL</name>
<dbReference type="GO" id="GO:0005686">
    <property type="term" value="C:U2 snRNP"/>
    <property type="evidence" value="ECO:0007669"/>
    <property type="project" value="TreeGrafter"/>
</dbReference>
<dbReference type="CDD" id="cd12411">
    <property type="entry name" value="RRM_ist3_like"/>
    <property type="match status" value="1"/>
</dbReference>
<dbReference type="SMART" id="SM00360">
    <property type="entry name" value="RRM"/>
    <property type="match status" value="1"/>
</dbReference>
<dbReference type="eggNOG" id="KOG0126">
    <property type="taxonomic scope" value="Eukaryota"/>
</dbReference>
<dbReference type="RefSeq" id="XP_003882678.1">
    <property type="nucleotide sequence ID" value="XM_003882629.1"/>
</dbReference>
<dbReference type="GO" id="GO:0000398">
    <property type="term" value="P:mRNA splicing, via spliceosome"/>
    <property type="evidence" value="ECO:0007669"/>
    <property type="project" value="InterPro"/>
</dbReference>
<dbReference type="PANTHER" id="PTHR45880:SF1">
    <property type="entry name" value="RNA-BINDING MOTIF PROTEIN, X-LINKED 2"/>
    <property type="match status" value="1"/>
</dbReference>
<feature type="region of interest" description="Disordered" evidence="3">
    <location>
        <begin position="219"/>
        <end position="279"/>
    </location>
</feature>
<protein>
    <recommendedName>
        <fullName evidence="4">RRM domain-containing protein</fullName>
    </recommendedName>
</protein>
<dbReference type="InterPro" id="IPR051847">
    <property type="entry name" value="RNA_proc/Spliceosome_comp"/>
</dbReference>
<feature type="compositionally biased region" description="Basic and acidic residues" evidence="3">
    <location>
        <begin position="219"/>
        <end position="244"/>
    </location>
</feature>
<dbReference type="EMBL" id="FR823389">
    <property type="protein sequence ID" value="CBZ52646.1"/>
    <property type="molecule type" value="Genomic_DNA"/>
</dbReference>
<organism evidence="5 6">
    <name type="scientific">Neospora caninum (strain Liverpool)</name>
    <dbReference type="NCBI Taxonomy" id="572307"/>
    <lineage>
        <taxon>Eukaryota</taxon>
        <taxon>Sar</taxon>
        <taxon>Alveolata</taxon>
        <taxon>Apicomplexa</taxon>
        <taxon>Conoidasida</taxon>
        <taxon>Coccidia</taxon>
        <taxon>Eucoccidiorida</taxon>
        <taxon>Eimeriorina</taxon>
        <taxon>Sarcocystidae</taxon>
        <taxon>Neospora</taxon>
    </lineage>
</organism>
<dbReference type="InterPro" id="IPR000504">
    <property type="entry name" value="RRM_dom"/>
</dbReference>
<dbReference type="GO" id="GO:0071011">
    <property type="term" value="C:precatalytic spliceosome"/>
    <property type="evidence" value="ECO:0007669"/>
    <property type="project" value="TreeGrafter"/>
</dbReference>
<dbReference type="InterPro" id="IPR035979">
    <property type="entry name" value="RBD_domain_sf"/>
</dbReference>
<dbReference type="InterPro" id="IPR012677">
    <property type="entry name" value="Nucleotide-bd_a/b_plait_sf"/>
</dbReference>
<dbReference type="OrthoDB" id="2573941at2759"/>
<reference evidence="6" key="1">
    <citation type="journal article" date="2012" name="PLoS Pathog.">
        <title>Comparative genomics of the apicomplexan parasites Toxoplasma gondii and Neospora caninum: Coccidia differing in host range and transmission strategy.</title>
        <authorList>
            <person name="Reid A.J."/>
            <person name="Vermont S.J."/>
            <person name="Cotton J.A."/>
            <person name="Harris D."/>
            <person name="Hill-Cawthorne G.A."/>
            <person name="Konen-Waisman S."/>
            <person name="Latham S.M."/>
            <person name="Mourier T."/>
            <person name="Norton R."/>
            <person name="Quail M.A."/>
            <person name="Sanders M."/>
            <person name="Shanmugam D."/>
            <person name="Sohal A."/>
            <person name="Wasmuth J.D."/>
            <person name="Brunk B."/>
            <person name="Grigg M.E."/>
            <person name="Howard J.C."/>
            <person name="Parkinson J."/>
            <person name="Roos D.S."/>
            <person name="Trees A.J."/>
            <person name="Berriman M."/>
            <person name="Pain A."/>
            <person name="Wastling J.M."/>
        </authorList>
    </citation>
    <scope>NUCLEOTIDE SEQUENCE [LARGE SCALE GENOMIC DNA]</scope>
    <source>
        <strain evidence="6">Liverpool</strain>
    </source>
</reference>
<keyword evidence="1 2" id="KW-0694">RNA-binding</keyword>
<evidence type="ECO:0000256" key="1">
    <source>
        <dbReference type="ARBA" id="ARBA00022884"/>
    </source>
</evidence>
<dbReference type="FunCoup" id="F0VG02">
    <property type="interactions" value="2"/>
</dbReference>
<proteinExistence type="predicted"/>
<dbReference type="PANTHER" id="PTHR45880">
    <property type="entry name" value="RNA-BINDING MOTIF PROTEIN, X-LINKED 2"/>
    <property type="match status" value="1"/>
</dbReference>
<dbReference type="PROSITE" id="PS50102">
    <property type="entry name" value="RRM"/>
    <property type="match status" value="1"/>
</dbReference>
<accession>F0VG02</accession>
<sequence length="279" mass="32016">MEIIPAADPSRVNAPANANIQAVWKLNELELKHNLTGEASWHWTYRNSSYIFIGGLDVRLTEGDIIIVFSQWGEPVDIHLVRDRKTGVPKGFCFLAYEDQRSTILAVDNANGMKLLNSTLRVDHCKNYRPPRKDEDDDGGEYEATGAEGAGIGVYRVTEDEKKKEAALSQAARLQKETEALQTKIAGRHGKDVDEMWAEEFEEMLKQVNEDAEEEAKQVLRAERRRQKEEKRRLKAERKREKKEMKRIKKMKRRRLEETVDGDESDTTVPTATALFTRD</sequence>